<gene>
    <name evidence="2" type="ORF">DFH08DRAFT_687570</name>
</gene>
<feature type="compositionally biased region" description="Polar residues" evidence="1">
    <location>
        <begin position="1"/>
        <end position="26"/>
    </location>
</feature>
<dbReference type="GO" id="GO:0005737">
    <property type="term" value="C:cytoplasm"/>
    <property type="evidence" value="ECO:0007669"/>
    <property type="project" value="TreeGrafter"/>
</dbReference>
<protein>
    <submittedName>
        <fullName evidence="2">Uncharacterized protein</fullName>
    </submittedName>
</protein>
<evidence type="ECO:0000313" key="2">
    <source>
        <dbReference type="EMBL" id="KAJ7358455.1"/>
    </source>
</evidence>
<dbReference type="InterPro" id="IPR038910">
    <property type="entry name" value="Hua1-like"/>
</dbReference>
<dbReference type="Proteomes" id="UP001218218">
    <property type="component" value="Unassembled WGS sequence"/>
</dbReference>
<dbReference type="AlphaFoldDB" id="A0AAD7AH20"/>
<keyword evidence="3" id="KW-1185">Reference proteome</keyword>
<feature type="region of interest" description="Disordered" evidence="1">
    <location>
        <begin position="1"/>
        <end position="117"/>
    </location>
</feature>
<feature type="region of interest" description="Disordered" evidence="1">
    <location>
        <begin position="140"/>
        <end position="182"/>
    </location>
</feature>
<dbReference type="PRINTS" id="PR01217">
    <property type="entry name" value="PRICHEXTENSN"/>
</dbReference>
<feature type="compositionally biased region" description="Pro residues" evidence="1">
    <location>
        <begin position="155"/>
        <end position="177"/>
    </location>
</feature>
<dbReference type="EMBL" id="JARIHO010000007">
    <property type="protein sequence ID" value="KAJ7358455.1"/>
    <property type="molecule type" value="Genomic_DNA"/>
</dbReference>
<feature type="compositionally biased region" description="Pro residues" evidence="1">
    <location>
        <begin position="217"/>
        <end position="236"/>
    </location>
</feature>
<proteinExistence type="predicted"/>
<name>A0AAD7AH20_9AGAR</name>
<reference evidence="2" key="1">
    <citation type="submission" date="2023-03" db="EMBL/GenBank/DDBJ databases">
        <title>Massive genome expansion in bonnet fungi (Mycena s.s.) driven by repeated elements and novel gene families across ecological guilds.</title>
        <authorList>
            <consortium name="Lawrence Berkeley National Laboratory"/>
            <person name="Harder C.B."/>
            <person name="Miyauchi S."/>
            <person name="Viragh M."/>
            <person name="Kuo A."/>
            <person name="Thoen E."/>
            <person name="Andreopoulos B."/>
            <person name="Lu D."/>
            <person name="Skrede I."/>
            <person name="Drula E."/>
            <person name="Henrissat B."/>
            <person name="Morin E."/>
            <person name="Kohler A."/>
            <person name="Barry K."/>
            <person name="LaButti K."/>
            <person name="Morin E."/>
            <person name="Salamov A."/>
            <person name="Lipzen A."/>
            <person name="Mereny Z."/>
            <person name="Hegedus B."/>
            <person name="Baldrian P."/>
            <person name="Stursova M."/>
            <person name="Weitz H."/>
            <person name="Taylor A."/>
            <person name="Grigoriev I.V."/>
            <person name="Nagy L.G."/>
            <person name="Martin F."/>
            <person name="Kauserud H."/>
        </authorList>
    </citation>
    <scope>NUCLEOTIDE SEQUENCE</scope>
    <source>
        <strain evidence="2">CBHHK002</strain>
    </source>
</reference>
<organism evidence="2 3">
    <name type="scientific">Mycena albidolilacea</name>
    <dbReference type="NCBI Taxonomy" id="1033008"/>
    <lineage>
        <taxon>Eukaryota</taxon>
        <taxon>Fungi</taxon>
        <taxon>Dikarya</taxon>
        <taxon>Basidiomycota</taxon>
        <taxon>Agaricomycotina</taxon>
        <taxon>Agaricomycetes</taxon>
        <taxon>Agaricomycetidae</taxon>
        <taxon>Agaricales</taxon>
        <taxon>Marasmiineae</taxon>
        <taxon>Mycenaceae</taxon>
        <taxon>Mycena</taxon>
    </lineage>
</organism>
<sequence>MASVSHNPFRTPAVSPNPTGTTQQYAPPSNAPPSNPPPPSNVPPSPRPDPTGLTEEAPPAYTTRPDVYQGESTLEYGPSRPFQPAPPPVQQLHQPPSPPARDTAWAAPSQRPAAPSLLQQLAGQITAHVTGANSLSQLPSALWSTYPGSQRQQQPRPPPQQLAPPPPQQQPSAPAAPPTTTHASDFARDFYATTTIPPGAFSDVSGARNTGSAGSGYPPPPTTPYQHPPGAPPRTPSPAGGAGGLPDDGRPTHTPVPGHPLLHNGEMLVYPPHYECHRCNNTGYKHADPARPCHKCWSRYARPYAGALVYAPDAPGSGSGSTPHFSANAHAHATTFQRPLPRLYAPPGRAFLSPAPGLPACAAAAAPVSASYPPPAPVSVYAPGDVRMGGAPCWRCGGRGTRSFLVFDSVPCMVCRGVGRVFA</sequence>
<dbReference type="PANTHER" id="PTHR28031:SF1">
    <property type="entry name" value="PROLINE-RICH PROTEIN HUA1"/>
    <property type="match status" value="1"/>
</dbReference>
<feature type="compositionally biased region" description="Pro residues" evidence="1">
    <location>
        <begin position="29"/>
        <end position="49"/>
    </location>
</feature>
<accession>A0AAD7AH20</accession>
<comment type="caution">
    <text evidence="2">The sequence shown here is derived from an EMBL/GenBank/DDBJ whole genome shotgun (WGS) entry which is preliminary data.</text>
</comment>
<dbReference type="PANTHER" id="PTHR28031">
    <property type="entry name" value="PROLINE-RICH PROTEIN HUA1"/>
    <property type="match status" value="1"/>
</dbReference>
<feature type="region of interest" description="Disordered" evidence="1">
    <location>
        <begin position="197"/>
        <end position="264"/>
    </location>
</feature>
<feature type="compositionally biased region" description="Pro residues" evidence="1">
    <location>
        <begin position="81"/>
        <end position="99"/>
    </location>
</feature>
<evidence type="ECO:0000256" key="1">
    <source>
        <dbReference type="SAM" id="MobiDB-lite"/>
    </source>
</evidence>
<evidence type="ECO:0000313" key="3">
    <source>
        <dbReference type="Proteomes" id="UP001218218"/>
    </source>
</evidence>